<accession>F1T6E1</accession>
<protein>
    <submittedName>
        <fullName evidence="1">Uncharacterized protein</fullName>
    </submittedName>
</protein>
<reference evidence="1 2" key="1">
    <citation type="submission" date="2011-02" db="EMBL/GenBank/DDBJ databases">
        <authorList>
            <person name="Muzny D."/>
            <person name="Qin X."/>
            <person name="Buhay C."/>
            <person name="Dugan-Rocha S."/>
            <person name="Ding Y."/>
            <person name="Chen G."/>
            <person name="Hawes A."/>
            <person name="Holder M."/>
            <person name="Jhangiani S."/>
            <person name="Johnson A."/>
            <person name="Khan Z."/>
            <person name="Li Z."/>
            <person name="Liu W."/>
            <person name="Liu X."/>
            <person name="Perez L."/>
            <person name="Shen H."/>
            <person name="Wang Q."/>
            <person name="Watt J."/>
            <person name="Xi L."/>
            <person name="Xin Y."/>
            <person name="Zhou J."/>
            <person name="Deng J."/>
            <person name="Jiang H."/>
            <person name="Liu Y."/>
            <person name="Qu J."/>
            <person name="Song X.-Z."/>
            <person name="Zhang L."/>
            <person name="Villasana D."/>
            <person name="Johnson A."/>
            <person name="Liu J."/>
            <person name="Liyanage D."/>
            <person name="Lorensuhewa L."/>
            <person name="Robinson T."/>
            <person name="Song A."/>
            <person name="Song B.-B."/>
            <person name="Dinh H."/>
            <person name="Thornton R."/>
            <person name="Coyle M."/>
            <person name="Francisco L."/>
            <person name="Jackson L."/>
            <person name="Javaid M."/>
            <person name="Korchina V."/>
            <person name="Kovar C."/>
            <person name="Mata R."/>
            <person name="Mathew T."/>
            <person name="Ngo R."/>
            <person name="Nguyen L."/>
            <person name="Nguyen N."/>
            <person name="Okwuonu G."/>
            <person name="Ongeri F."/>
            <person name="Pham C."/>
            <person name="Simmons D."/>
            <person name="Wilczek-Boney K."/>
            <person name="Hale W."/>
            <person name="Jakkamsetti A."/>
            <person name="Pham P."/>
            <person name="Ruth R."/>
            <person name="San Lucas F."/>
            <person name="Warren J."/>
            <person name="Zhang J."/>
            <person name="Zhao Z."/>
            <person name="Zhou C."/>
            <person name="Zhu D."/>
            <person name="Lee S."/>
            <person name="Bess C."/>
            <person name="Blankenburg K."/>
            <person name="Forbes L."/>
            <person name="Fu Q."/>
            <person name="Gubbala S."/>
            <person name="Hirani K."/>
            <person name="Jayaseelan J.C."/>
            <person name="Lara F."/>
            <person name="Munidasa M."/>
            <person name="Palculict T."/>
            <person name="Patil S."/>
            <person name="Pu L.-L."/>
            <person name="Saada N."/>
            <person name="Tang L."/>
            <person name="Weissenberger G."/>
            <person name="Zhu Y."/>
            <person name="Hemphill L."/>
            <person name="Shang Y."/>
            <person name="Youmans B."/>
            <person name="Ayvaz T."/>
            <person name="Ross M."/>
            <person name="Santibanez J."/>
            <person name="Aqrawi P."/>
            <person name="Gross S."/>
            <person name="Joshi V."/>
            <person name="Fowler G."/>
            <person name="Nazareth L."/>
            <person name="Reid J."/>
            <person name="Worley K."/>
            <person name="Petrosino J."/>
            <person name="Highlander S."/>
            <person name="Gibbs R."/>
        </authorList>
    </citation>
    <scope>NUCLEOTIDE SEQUENCE [LARGE SCALE GENOMIC DNA]</scope>
    <source>
        <strain evidence="1 2">DSM 15829</strain>
    </source>
</reference>
<comment type="caution">
    <text evidence="1">The sequence shown here is derived from an EMBL/GenBank/DDBJ whole genome shotgun (WGS) entry which is preliminary data.</text>
</comment>
<name>F1T6E1_9ACTN</name>
<keyword evidence="2" id="KW-1185">Reference proteome</keyword>
<dbReference type="EMBL" id="ACGK02000002">
    <property type="protein sequence ID" value="EGF23046.1"/>
    <property type="molecule type" value="Genomic_DNA"/>
</dbReference>
<gene>
    <name evidence="1" type="ORF">HMPREF0091_11041</name>
</gene>
<evidence type="ECO:0000313" key="1">
    <source>
        <dbReference type="EMBL" id="EGF23046.1"/>
    </source>
</evidence>
<organism evidence="1 2">
    <name type="scientific">Fannyhessea vaginae DSM 15829</name>
    <dbReference type="NCBI Taxonomy" id="525256"/>
    <lineage>
        <taxon>Bacteria</taxon>
        <taxon>Bacillati</taxon>
        <taxon>Actinomycetota</taxon>
        <taxon>Coriobacteriia</taxon>
        <taxon>Coriobacteriales</taxon>
        <taxon>Atopobiaceae</taxon>
        <taxon>Fannyhessea</taxon>
    </lineage>
</organism>
<dbReference type="AlphaFoldDB" id="F1T6E1"/>
<sequence length="46" mass="5268">MCLHGGFLCKERLVSAISACVRRHGINYALYALLRFYPAITWKSHT</sequence>
<evidence type="ECO:0000313" key="2">
    <source>
        <dbReference type="Proteomes" id="UP000005947"/>
    </source>
</evidence>
<dbReference type="Proteomes" id="UP000005947">
    <property type="component" value="Unassembled WGS sequence"/>
</dbReference>
<proteinExistence type="predicted"/>